<gene>
    <name evidence="2" type="ORF">HYC85_028789</name>
</gene>
<dbReference type="Proteomes" id="UP000593564">
    <property type="component" value="Unassembled WGS sequence"/>
</dbReference>
<accession>A0A7J7FYF6</accession>
<dbReference type="PANTHER" id="PTHR32108">
    <property type="entry name" value="DNA-DIRECTED RNA POLYMERASE SUBUNIT ALPHA"/>
    <property type="match status" value="1"/>
</dbReference>
<dbReference type="AlphaFoldDB" id="A0A7J7FYF6"/>
<name>A0A7J7FYF6_CAMSI</name>
<sequence>MMRQLQENVPTGPAPPPVLPQLSKTPTNLVDLPFEFDVDPTALKVSKLEKLFKKSQSVKSIPDIEDGYTDLAVTLPDRFKMPHIDRFDRSGDPMIEVTTRDLKTTKQEPKESFSDFVTRWRARASMMTIRPVDKDQIRIVVRNLQPKLMQKMIVLPLPTFADLHEIGVQIEDAMKQGLIDNEREQPKRAFNRGTNAGTSSAAVGRTSNVAMVTTTTPKTLIATPFTGTSSSSSQTARYAPRGQRTFTPLYMPLSKALGVLIKKGHLKPLEPRPLPEKLPRSHNPARYCAYHQQHGHNTDQCFRLRHDIQDLVDNKVIAPPKKPNVTTNPLPPHNQAPPPKCINLIQTGVMSYNPSIYITPSHLSKPKVLIPEGTDLCMMSTFQTQPESMVVSIEDRTWITLGTEKNEDSELEGSMRFEYNPSGCITPMDQPKPKMELPVEAKISVVKEDEPNQGLDDLVELEEDITNLQFFNKQDTGDVTVNWFDLDGSAGAIGWLSDEPNAIEQLQPDQG</sequence>
<organism evidence="2 3">
    <name type="scientific">Camellia sinensis</name>
    <name type="common">Tea plant</name>
    <name type="synonym">Thea sinensis</name>
    <dbReference type="NCBI Taxonomy" id="4442"/>
    <lineage>
        <taxon>Eukaryota</taxon>
        <taxon>Viridiplantae</taxon>
        <taxon>Streptophyta</taxon>
        <taxon>Embryophyta</taxon>
        <taxon>Tracheophyta</taxon>
        <taxon>Spermatophyta</taxon>
        <taxon>Magnoliopsida</taxon>
        <taxon>eudicotyledons</taxon>
        <taxon>Gunneridae</taxon>
        <taxon>Pentapetalae</taxon>
        <taxon>asterids</taxon>
        <taxon>Ericales</taxon>
        <taxon>Theaceae</taxon>
        <taxon>Camellia</taxon>
    </lineage>
</organism>
<reference evidence="2 3" key="2">
    <citation type="submission" date="2020-07" db="EMBL/GenBank/DDBJ databases">
        <title>Genome assembly of wild tea tree DASZ reveals pedigree and selection history of tea varieties.</title>
        <authorList>
            <person name="Zhang W."/>
        </authorList>
    </citation>
    <scope>NUCLEOTIDE SEQUENCE [LARGE SCALE GENOMIC DNA]</scope>
    <source>
        <strain evidence="3">cv. G240</strain>
        <tissue evidence="2">Leaf</tissue>
    </source>
</reference>
<keyword evidence="3" id="KW-1185">Reference proteome</keyword>
<evidence type="ECO:0000313" key="2">
    <source>
        <dbReference type="EMBL" id="KAF5932618.1"/>
    </source>
</evidence>
<evidence type="ECO:0008006" key="4">
    <source>
        <dbReference type="Google" id="ProtNLM"/>
    </source>
</evidence>
<proteinExistence type="predicted"/>
<evidence type="ECO:0000313" key="3">
    <source>
        <dbReference type="Proteomes" id="UP000593564"/>
    </source>
</evidence>
<protein>
    <recommendedName>
        <fullName evidence="4">Retrotransposon gag domain-containing protein</fullName>
    </recommendedName>
</protein>
<comment type="caution">
    <text evidence="2">The sequence shown here is derived from an EMBL/GenBank/DDBJ whole genome shotgun (WGS) entry which is preliminary data.</text>
</comment>
<evidence type="ECO:0000256" key="1">
    <source>
        <dbReference type="SAM" id="MobiDB-lite"/>
    </source>
</evidence>
<dbReference type="EMBL" id="JACBKZ010000014">
    <property type="protein sequence ID" value="KAF5932618.1"/>
    <property type="molecule type" value="Genomic_DNA"/>
</dbReference>
<reference evidence="3" key="1">
    <citation type="journal article" date="2020" name="Nat. Commun.">
        <title>Genome assembly of wild tea tree DASZ reveals pedigree and selection history of tea varieties.</title>
        <authorList>
            <person name="Zhang W."/>
            <person name="Zhang Y."/>
            <person name="Qiu H."/>
            <person name="Guo Y."/>
            <person name="Wan H."/>
            <person name="Zhang X."/>
            <person name="Scossa F."/>
            <person name="Alseekh S."/>
            <person name="Zhang Q."/>
            <person name="Wang P."/>
            <person name="Xu L."/>
            <person name="Schmidt M.H."/>
            <person name="Jia X."/>
            <person name="Li D."/>
            <person name="Zhu A."/>
            <person name="Guo F."/>
            <person name="Chen W."/>
            <person name="Ni D."/>
            <person name="Usadel B."/>
            <person name="Fernie A.R."/>
            <person name="Wen W."/>
        </authorList>
    </citation>
    <scope>NUCLEOTIDE SEQUENCE [LARGE SCALE GENOMIC DNA]</scope>
    <source>
        <strain evidence="3">cv. G240</strain>
    </source>
</reference>
<feature type="region of interest" description="Disordered" evidence="1">
    <location>
        <begin position="1"/>
        <end position="24"/>
    </location>
</feature>